<dbReference type="PANTHER" id="PTHR21362">
    <property type="entry name" value="ACROSIN-BINDING PROTEIN"/>
    <property type="match status" value="1"/>
</dbReference>
<evidence type="ECO:0000256" key="7">
    <source>
        <dbReference type="ARBA" id="ARBA00033453"/>
    </source>
</evidence>
<comment type="function">
    <text evidence="8">Acrosomal protein that maintains proacrosin (pro-ACR) as an enzymatically inactive zymogen in the acrosome. Involved also in the acrosome formation.</text>
</comment>
<keyword evidence="5" id="KW-0968">Cytoplasmic vesicle</keyword>
<dbReference type="GeneTree" id="ENSGT00960000189321"/>
<dbReference type="GO" id="GO:0005634">
    <property type="term" value="C:nucleus"/>
    <property type="evidence" value="ECO:0007669"/>
    <property type="project" value="TreeGrafter"/>
</dbReference>
<evidence type="ECO:0000256" key="8">
    <source>
        <dbReference type="ARBA" id="ARBA00045517"/>
    </source>
</evidence>
<evidence type="ECO:0000256" key="2">
    <source>
        <dbReference type="ARBA" id="ARBA00018940"/>
    </source>
</evidence>
<dbReference type="InterPro" id="IPR009865">
    <property type="entry name" value="Proacrosin-bd"/>
</dbReference>
<dbReference type="Pfam" id="PF07222">
    <property type="entry name" value="PBP_sp32"/>
    <property type="match status" value="1"/>
</dbReference>
<sequence length="106" mass="11841">LSSPCPAFFTVFLQSLVLPLCGKSLPAPGTPLSDSEYQVFFSALLSSQKANMFCQIRRTQGCYDPNIIWLDQHENHGWIPEGTESPVFPCSYVPFILMKERSLVGL</sequence>
<keyword evidence="4 9" id="KW-0732">Signal</keyword>
<feature type="signal peptide" evidence="9">
    <location>
        <begin position="1"/>
        <end position="22"/>
    </location>
</feature>
<accession>A0A7M4EF43</accession>
<reference evidence="10" key="2">
    <citation type="submission" date="2025-09" db="UniProtKB">
        <authorList>
            <consortium name="Ensembl"/>
        </authorList>
    </citation>
    <scope>IDENTIFICATION</scope>
</reference>
<evidence type="ECO:0000313" key="10">
    <source>
        <dbReference type="Ensembl" id="ENSCPRP00005008185.1"/>
    </source>
</evidence>
<dbReference type="AlphaFoldDB" id="A0A7M4EF43"/>
<evidence type="ECO:0000256" key="9">
    <source>
        <dbReference type="SAM" id="SignalP"/>
    </source>
</evidence>
<reference evidence="10" key="1">
    <citation type="submission" date="2025-08" db="UniProtKB">
        <authorList>
            <consortium name="Ensembl"/>
        </authorList>
    </citation>
    <scope>IDENTIFICATION</scope>
</reference>
<proteinExistence type="predicted"/>
<evidence type="ECO:0000256" key="4">
    <source>
        <dbReference type="ARBA" id="ARBA00022729"/>
    </source>
</evidence>
<comment type="subcellular location">
    <subcellularLocation>
        <location evidence="1">Cytoplasmic vesicle</location>
        <location evidence="1">Secretory vesicle</location>
        <location evidence="1">Acrosome</location>
    </subcellularLocation>
</comment>
<evidence type="ECO:0000256" key="3">
    <source>
        <dbReference type="ARBA" id="ARBA00022553"/>
    </source>
</evidence>
<protein>
    <recommendedName>
        <fullName evidence="2">Acrosin-binding protein</fullName>
    </recommendedName>
    <alternativeName>
        <fullName evidence="6">Acrosin-binding protein, 60 kDa form</fullName>
    </alternativeName>
    <alternativeName>
        <fullName evidence="7">Proacrosin-binding protein sp32</fullName>
    </alternativeName>
</protein>
<evidence type="ECO:0000313" key="11">
    <source>
        <dbReference type="Proteomes" id="UP000594220"/>
    </source>
</evidence>
<dbReference type="OMA" id="HENHGWI"/>
<dbReference type="PANTHER" id="PTHR21362:SF1">
    <property type="entry name" value="ACROSIN-BINDING PROTEIN"/>
    <property type="match status" value="1"/>
</dbReference>
<evidence type="ECO:0000256" key="6">
    <source>
        <dbReference type="ARBA" id="ARBA00032734"/>
    </source>
</evidence>
<evidence type="ECO:0000256" key="5">
    <source>
        <dbReference type="ARBA" id="ARBA00023329"/>
    </source>
</evidence>
<evidence type="ECO:0000256" key="1">
    <source>
        <dbReference type="ARBA" id="ARBA00004218"/>
    </source>
</evidence>
<organism evidence="10 11">
    <name type="scientific">Crocodylus porosus</name>
    <name type="common">Saltwater crocodile</name>
    <name type="synonym">Estuarine crocodile</name>
    <dbReference type="NCBI Taxonomy" id="8502"/>
    <lineage>
        <taxon>Eukaryota</taxon>
        <taxon>Metazoa</taxon>
        <taxon>Chordata</taxon>
        <taxon>Craniata</taxon>
        <taxon>Vertebrata</taxon>
        <taxon>Euteleostomi</taxon>
        <taxon>Archelosauria</taxon>
        <taxon>Archosauria</taxon>
        <taxon>Crocodylia</taxon>
        <taxon>Longirostres</taxon>
        <taxon>Crocodylidae</taxon>
        <taxon>Crocodylus</taxon>
    </lineage>
</organism>
<dbReference type="Proteomes" id="UP000594220">
    <property type="component" value="Unplaced"/>
</dbReference>
<name>A0A7M4EF43_CROPO</name>
<keyword evidence="11" id="KW-1185">Reference proteome</keyword>
<feature type="chain" id="PRO_5029620344" description="Acrosin-binding protein" evidence="9">
    <location>
        <begin position="23"/>
        <end position="106"/>
    </location>
</feature>
<keyword evidence="3" id="KW-0597">Phosphoprotein</keyword>
<dbReference type="Ensembl" id="ENSCPRT00005009635.1">
    <property type="protein sequence ID" value="ENSCPRP00005008185.1"/>
    <property type="gene ID" value="ENSCPRG00005005847.1"/>
</dbReference>
<dbReference type="GO" id="GO:0001669">
    <property type="term" value="C:acrosomal vesicle"/>
    <property type="evidence" value="ECO:0007669"/>
    <property type="project" value="UniProtKB-SubCell"/>
</dbReference>